<protein>
    <submittedName>
        <fullName evidence="1">Uncharacterized protein</fullName>
    </submittedName>
</protein>
<accession>A0A8S5L676</accession>
<evidence type="ECO:0000313" key="1">
    <source>
        <dbReference type="EMBL" id="DAD65237.1"/>
    </source>
</evidence>
<dbReference type="EMBL" id="BK014638">
    <property type="protein sequence ID" value="DAD65237.1"/>
    <property type="molecule type" value="Genomic_DNA"/>
</dbReference>
<organism evidence="1">
    <name type="scientific">Siphoviridae sp. ctD4R19</name>
    <dbReference type="NCBI Taxonomy" id="2823568"/>
    <lineage>
        <taxon>Viruses</taxon>
        <taxon>Duplodnaviria</taxon>
        <taxon>Heunggongvirae</taxon>
        <taxon>Uroviricota</taxon>
        <taxon>Caudoviricetes</taxon>
    </lineage>
</organism>
<proteinExistence type="predicted"/>
<name>A0A8S5L676_9CAUD</name>
<reference evidence="1" key="1">
    <citation type="journal article" date="2021" name="Proc. Natl. Acad. Sci. U.S.A.">
        <title>A Catalog of Tens of Thousands of Viruses from Human Metagenomes Reveals Hidden Associations with Chronic Diseases.</title>
        <authorList>
            <person name="Tisza M.J."/>
            <person name="Buck C.B."/>
        </authorList>
    </citation>
    <scope>NUCLEOTIDE SEQUENCE</scope>
    <source>
        <strain evidence="1">CtD4R19</strain>
    </source>
</reference>
<sequence>MNNKELEQKEINLLNGKGFEIPIKIFGKERVFKCKKMTLGRMLKLSEVFIQMDLDEKALGSDDFQEQIALQYQTVIKNTKKAVKVISICITDNVFFRWFIERCILKSFDSLQLLDFAQNLLKSANYANFMTSIALMNGNRPTRANPIEKK</sequence>